<organism evidence="2 3">
    <name type="scientific">Chitinophaga polysaccharea</name>
    <dbReference type="NCBI Taxonomy" id="1293035"/>
    <lineage>
        <taxon>Bacteria</taxon>
        <taxon>Pseudomonadati</taxon>
        <taxon>Bacteroidota</taxon>
        <taxon>Chitinophagia</taxon>
        <taxon>Chitinophagales</taxon>
        <taxon>Chitinophagaceae</taxon>
        <taxon>Chitinophaga</taxon>
    </lineage>
</organism>
<dbReference type="Proteomes" id="UP000320811">
    <property type="component" value="Unassembled WGS sequence"/>
</dbReference>
<evidence type="ECO:0000313" key="2">
    <source>
        <dbReference type="EMBL" id="TWF32791.1"/>
    </source>
</evidence>
<dbReference type="PROSITE" id="PS51257">
    <property type="entry name" value="PROKAR_LIPOPROTEIN"/>
    <property type="match status" value="1"/>
</dbReference>
<dbReference type="InterPro" id="IPR005901">
    <property type="entry name" value="GLPGLI"/>
</dbReference>
<dbReference type="Pfam" id="PF09697">
    <property type="entry name" value="Porph_ging"/>
    <property type="match status" value="1"/>
</dbReference>
<protein>
    <submittedName>
        <fullName evidence="2">GLPGLI family protein</fullName>
    </submittedName>
</protein>
<accession>A0A561P3V1</accession>
<sequence>MRKSIHIFAIIALTSCFLPATAQRAVFVNSGKIKFERRVNTFAAMPIFLKETRTITDDQLITFMKDYRNTAPQFWADSFELYFNGEQSLYQPANPDMNYSETFQIPVAYKNKVYSNFSDGTVLTEKEAFEHIYFIKDGPKQLKWKLTEETREIAGYECHRANALLFDSIYIVAFYTDEIPTHGGPESFNGLPGMILGVAIPHQHITIFAQSIASMDTGPGSWKVPAPGKSALINNKDFNIKTADMLKQFGLTSAWVQFFMDL</sequence>
<dbReference type="NCBIfam" id="TIGR01200">
    <property type="entry name" value="GLPGLI"/>
    <property type="match status" value="1"/>
</dbReference>
<keyword evidence="3" id="KW-1185">Reference proteome</keyword>
<dbReference type="RefSeq" id="WP_246121247.1">
    <property type="nucleotide sequence ID" value="NZ_VIWO01000013.1"/>
</dbReference>
<gene>
    <name evidence="2" type="ORF">FHW36_11345</name>
</gene>
<evidence type="ECO:0000256" key="1">
    <source>
        <dbReference type="SAM" id="SignalP"/>
    </source>
</evidence>
<reference evidence="2 3" key="1">
    <citation type="submission" date="2019-06" db="EMBL/GenBank/DDBJ databases">
        <title>Sorghum-associated microbial communities from plants grown in Nebraska, USA.</title>
        <authorList>
            <person name="Schachtman D."/>
        </authorList>
    </citation>
    <scope>NUCLEOTIDE SEQUENCE [LARGE SCALE GENOMIC DNA]</scope>
    <source>
        <strain evidence="2 3">1209</strain>
    </source>
</reference>
<feature type="chain" id="PRO_5021802084" evidence="1">
    <location>
        <begin position="25"/>
        <end position="262"/>
    </location>
</feature>
<name>A0A561P3V1_9BACT</name>
<dbReference type="AlphaFoldDB" id="A0A561P3V1"/>
<proteinExistence type="predicted"/>
<comment type="caution">
    <text evidence="2">The sequence shown here is derived from an EMBL/GenBank/DDBJ whole genome shotgun (WGS) entry which is preliminary data.</text>
</comment>
<evidence type="ECO:0000313" key="3">
    <source>
        <dbReference type="Proteomes" id="UP000320811"/>
    </source>
</evidence>
<feature type="signal peptide" evidence="1">
    <location>
        <begin position="1"/>
        <end position="24"/>
    </location>
</feature>
<keyword evidence="1" id="KW-0732">Signal</keyword>
<dbReference type="EMBL" id="VIWO01000013">
    <property type="protein sequence ID" value="TWF32791.1"/>
    <property type="molecule type" value="Genomic_DNA"/>
</dbReference>